<feature type="region of interest" description="Disordered" evidence="6">
    <location>
        <begin position="407"/>
        <end position="445"/>
    </location>
</feature>
<dbReference type="PANTHER" id="PTHR31429">
    <property type="entry name" value="WRKY TRANSCRIPTION FACTOR 36-RELATED"/>
    <property type="match status" value="1"/>
</dbReference>
<dbReference type="Proteomes" id="UP001180020">
    <property type="component" value="Unassembled WGS sequence"/>
</dbReference>
<dbReference type="EMBL" id="JAUJYO010000017">
    <property type="protein sequence ID" value="KAK1292869.1"/>
    <property type="molecule type" value="Genomic_DNA"/>
</dbReference>
<dbReference type="InterPro" id="IPR036576">
    <property type="entry name" value="WRKY_dom_sf"/>
</dbReference>
<dbReference type="GO" id="GO:0003700">
    <property type="term" value="F:DNA-binding transcription factor activity"/>
    <property type="evidence" value="ECO:0007669"/>
    <property type="project" value="InterPro"/>
</dbReference>
<reference evidence="8" key="2">
    <citation type="submission" date="2023-06" db="EMBL/GenBank/DDBJ databases">
        <authorList>
            <person name="Ma L."/>
            <person name="Liu K.-W."/>
            <person name="Li Z."/>
            <person name="Hsiao Y.-Y."/>
            <person name="Qi Y."/>
            <person name="Fu T."/>
            <person name="Tang G."/>
            <person name="Zhang D."/>
            <person name="Sun W.-H."/>
            <person name="Liu D.-K."/>
            <person name="Li Y."/>
            <person name="Chen G.-Z."/>
            <person name="Liu X.-D."/>
            <person name="Liao X.-Y."/>
            <person name="Jiang Y.-T."/>
            <person name="Yu X."/>
            <person name="Hao Y."/>
            <person name="Huang J."/>
            <person name="Zhao X.-W."/>
            <person name="Ke S."/>
            <person name="Chen Y.-Y."/>
            <person name="Wu W.-L."/>
            <person name="Hsu J.-L."/>
            <person name="Lin Y.-F."/>
            <person name="Huang M.-D."/>
            <person name="Li C.-Y."/>
            <person name="Huang L."/>
            <person name="Wang Z.-W."/>
            <person name="Zhao X."/>
            <person name="Zhong W.-Y."/>
            <person name="Peng D.-H."/>
            <person name="Ahmad S."/>
            <person name="Lan S."/>
            <person name="Zhang J.-S."/>
            <person name="Tsai W.-C."/>
            <person name="Van De Peer Y."/>
            <person name="Liu Z.-J."/>
        </authorList>
    </citation>
    <scope>NUCLEOTIDE SEQUENCE</scope>
    <source>
        <strain evidence="8">CP</strain>
        <tissue evidence="8">Leaves</tissue>
    </source>
</reference>
<keyword evidence="4" id="KW-0804">Transcription</keyword>
<feature type="compositionally biased region" description="Polar residues" evidence="6">
    <location>
        <begin position="151"/>
        <end position="165"/>
    </location>
</feature>
<proteinExistence type="predicted"/>
<organism evidence="8 9">
    <name type="scientific">Acorus calamus</name>
    <name type="common">Sweet flag</name>
    <dbReference type="NCBI Taxonomy" id="4465"/>
    <lineage>
        <taxon>Eukaryota</taxon>
        <taxon>Viridiplantae</taxon>
        <taxon>Streptophyta</taxon>
        <taxon>Embryophyta</taxon>
        <taxon>Tracheophyta</taxon>
        <taxon>Spermatophyta</taxon>
        <taxon>Magnoliopsida</taxon>
        <taxon>Liliopsida</taxon>
        <taxon>Acoraceae</taxon>
        <taxon>Acorus</taxon>
    </lineage>
</organism>
<dbReference type="AlphaFoldDB" id="A0AAV9CWF8"/>
<dbReference type="PANTHER" id="PTHR31429:SF59">
    <property type="entry name" value="WRKY TRANSCRIPTION FACTOR 47-RELATED"/>
    <property type="match status" value="1"/>
</dbReference>
<dbReference type="PROSITE" id="PS50811">
    <property type="entry name" value="WRKY"/>
    <property type="match status" value="1"/>
</dbReference>
<dbReference type="SUPFAM" id="SSF118290">
    <property type="entry name" value="WRKY DNA-binding domain"/>
    <property type="match status" value="1"/>
</dbReference>
<keyword evidence="2" id="KW-0805">Transcription regulation</keyword>
<evidence type="ECO:0000256" key="1">
    <source>
        <dbReference type="ARBA" id="ARBA00004123"/>
    </source>
</evidence>
<sequence>MRLLHSGDQDGRIREVDFFSESMRRSEMDKPDRPTARPDSGFGIGLRLLTTSSSVAEEESNDEKLIASRRELNRLNDENEKLRRLLDQLTRNYGALKAQLMLAMQQQQQQQEQKDERSLTPQQFMDPGLAGALDSEEPSQSSDDGGAEDPTNVTTTNIANKSPQPKSAPDAADQAPSNAPCRKVRVSVRARSDAPMISDGCQWRKYGQKMAKGNPCPRAYYRCTMAIGCPVRKQVQRCADDRTILVTTYEGNHNHPLPPAATSMANTTTAAATMLLSGSSTSTSTSTIGKETLIGSGFYPYAASTMATLSASAPFPTITLDLTHSPNTAPLHRLPPPSIPFPLPMHGGVLPQLLGQPVYTPHHQKQLFSQQRPPASVMETVTAAITSDPNFTAALAAAISSIMGGPANNNSSNNNRDSSHSGSPAMPPAAASPKLPQSCTTFSIN</sequence>
<evidence type="ECO:0000256" key="3">
    <source>
        <dbReference type="ARBA" id="ARBA00023125"/>
    </source>
</evidence>
<dbReference type="SMART" id="SM00774">
    <property type="entry name" value="WRKY"/>
    <property type="match status" value="1"/>
</dbReference>
<reference evidence="8" key="1">
    <citation type="journal article" date="2023" name="Nat. Commun.">
        <title>Diploid and tetraploid genomes of Acorus and the evolution of monocots.</title>
        <authorList>
            <person name="Ma L."/>
            <person name="Liu K.W."/>
            <person name="Li Z."/>
            <person name="Hsiao Y.Y."/>
            <person name="Qi Y."/>
            <person name="Fu T."/>
            <person name="Tang G.D."/>
            <person name="Zhang D."/>
            <person name="Sun W.H."/>
            <person name="Liu D.K."/>
            <person name="Li Y."/>
            <person name="Chen G.Z."/>
            <person name="Liu X.D."/>
            <person name="Liao X.Y."/>
            <person name="Jiang Y.T."/>
            <person name="Yu X."/>
            <person name="Hao Y."/>
            <person name="Huang J."/>
            <person name="Zhao X.W."/>
            <person name="Ke S."/>
            <person name="Chen Y.Y."/>
            <person name="Wu W.L."/>
            <person name="Hsu J.L."/>
            <person name="Lin Y.F."/>
            <person name="Huang M.D."/>
            <person name="Li C.Y."/>
            <person name="Huang L."/>
            <person name="Wang Z.W."/>
            <person name="Zhao X."/>
            <person name="Zhong W.Y."/>
            <person name="Peng D.H."/>
            <person name="Ahmad S."/>
            <person name="Lan S."/>
            <person name="Zhang J.S."/>
            <person name="Tsai W.C."/>
            <person name="Van de Peer Y."/>
            <person name="Liu Z.J."/>
        </authorList>
    </citation>
    <scope>NUCLEOTIDE SEQUENCE</scope>
    <source>
        <strain evidence="8">CP</strain>
    </source>
</reference>
<feature type="domain" description="WRKY" evidence="7">
    <location>
        <begin position="192"/>
        <end position="258"/>
    </location>
</feature>
<dbReference type="GO" id="GO:0043565">
    <property type="term" value="F:sequence-specific DNA binding"/>
    <property type="evidence" value="ECO:0007669"/>
    <property type="project" value="InterPro"/>
</dbReference>
<comment type="subcellular location">
    <subcellularLocation>
        <location evidence="1">Nucleus</location>
    </subcellularLocation>
</comment>
<name>A0AAV9CWF8_ACOCL</name>
<comment type="caution">
    <text evidence="8">The sequence shown here is derived from an EMBL/GenBank/DDBJ whole genome shotgun (WGS) entry which is preliminary data.</text>
</comment>
<evidence type="ECO:0000256" key="4">
    <source>
        <dbReference type="ARBA" id="ARBA00023163"/>
    </source>
</evidence>
<keyword evidence="3" id="KW-0238">DNA-binding</keyword>
<feature type="compositionally biased region" description="Low complexity" evidence="6">
    <location>
        <begin position="408"/>
        <end position="433"/>
    </location>
</feature>
<keyword evidence="5" id="KW-0539">Nucleus</keyword>
<feature type="compositionally biased region" description="Polar residues" evidence="6">
    <location>
        <begin position="435"/>
        <end position="445"/>
    </location>
</feature>
<gene>
    <name evidence="8" type="primary">WRKY42</name>
    <name evidence="8" type="ORF">QJS10_CPB17g00850</name>
</gene>
<evidence type="ECO:0000313" key="8">
    <source>
        <dbReference type="EMBL" id="KAK1292869.1"/>
    </source>
</evidence>
<evidence type="ECO:0000313" key="9">
    <source>
        <dbReference type="Proteomes" id="UP001180020"/>
    </source>
</evidence>
<feature type="region of interest" description="Disordered" evidence="6">
    <location>
        <begin position="23"/>
        <end position="44"/>
    </location>
</feature>
<keyword evidence="9" id="KW-1185">Reference proteome</keyword>
<protein>
    <submittedName>
        <fullName evidence="8">WRKY transcription factor 42</fullName>
    </submittedName>
</protein>
<dbReference type="Pfam" id="PF03106">
    <property type="entry name" value="WRKY"/>
    <property type="match status" value="1"/>
</dbReference>
<accession>A0AAV9CWF8</accession>
<dbReference type="Gene3D" id="2.20.25.80">
    <property type="entry name" value="WRKY domain"/>
    <property type="match status" value="1"/>
</dbReference>
<evidence type="ECO:0000256" key="6">
    <source>
        <dbReference type="SAM" id="MobiDB-lite"/>
    </source>
</evidence>
<evidence type="ECO:0000259" key="7">
    <source>
        <dbReference type="PROSITE" id="PS50811"/>
    </source>
</evidence>
<dbReference type="InterPro" id="IPR003657">
    <property type="entry name" value="WRKY_dom"/>
</dbReference>
<evidence type="ECO:0000256" key="2">
    <source>
        <dbReference type="ARBA" id="ARBA00023015"/>
    </source>
</evidence>
<feature type="region of interest" description="Disordered" evidence="6">
    <location>
        <begin position="106"/>
        <end position="182"/>
    </location>
</feature>
<dbReference type="FunFam" id="2.20.25.80:FF:000002">
    <property type="entry name" value="probable WRKY transcription factor 31"/>
    <property type="match status" value="1"/>
</dbReference>
<feature type="compositionally biased region" description="Basic and acidic residues" evidence="6">
    <location>
        <begin position="23"/>
        <end position="36"/>
    </location>
</feature>
<dbReference type="InterPro" id="IPR044810">
    <property type="entry name" value="WRKY_plant"/>
</dbReference>
<evidence type="ECO:0000256" key="5">
    <source>
        <dbReference type="ARBA" id="ARBA00023242"/>
    </source>
</evidence>
<dbReference type="GO" id="GO:0005634">
    <property type="term" value="C:nucleus"/>
    <property type="evidence" value="ECO:0007669"/>
    <property type="project" value="UniProtKB-SubCell"/>
</dbReference>